<dbReference type="GO" id="GO:0031965">
    <property type="term" value="C:nuclear membrane"/>
    <property type="evidence" value="ECO:0007669"/>
    <property type="project" value="Ensembl"/>
</dbReference>
<dbReference type="GO" id="GO:0016973">
    <property type="term" value="P:poly(A)+ mRNA export from nucleus"/>
    <property type="evidence" value="ECO:0007669"/>
    <property type="project" value="TreeGrafter"/>
</dbReference>
<dbReference type="InterPro" id="IPR007187">
    <property type="entry name" value="Nucleoporin_Nup133/Nup155_C"/>
</dbReference>
<evidence type="ECO:0000256" key="5">
    <source>
        <dbReference type="ARBA" id="ARBA00022454"/>
    </source>
</evidence>
<evidence type="ECO:0000256" key="18">
    <source>
        <dbReference type="SAM" id="MobiDB-lite"/>
    </source>
</evidence>
<dbReference type="Gene3D" id="2.130.10.10">
    <property type="entry name" value="YVTN repeat-like/Quinoprotein amine dehydrogenase"/>
    <property type="match status" value="1"/>
</dbReference>
<keyword evidence="10" id="KW-0906">Nuclear pore complex</keyword>
<proteinExistence type="inferred from homology"/>
<dbReference type="PANTHER" id="PTHR13405">
    <property type="entry name" value="NUCLEAR PORE COMPLEX PROTEIN NUP133"/>
    <property type="match status" value="1"/>
</dbReference>
<dbReference type="Gene3D" id="1.25.40.700">
    <property type="match status" value="1"/>
</dbReference>
<evidence type="ECO:0000256" key="2">
    <source>
        <dbReference type="ARBA" id="ARBA00004629"/>
    </source>
</evidence>
<dbReference type="GeneTree" id="ENSGT00390000011529"/>
<evidence type="ECO:0000256" key="10">
    <source>
        <dbReference type="ARBA" id="ARBA00023132"/>
    </source>
</evidence>
<dbReference type="Proteomes" id="UP000429181">
    <property type="component" value="Chromosome 28"/>
</dbReference>
<keyword evidence="8" id="KW-0653">Protein transport</keyword>
<keyword evidence="12" id="KW-0137">Centromere</keyword>
<evidence type="ECO:0000313" key="20">
    <source>
        <dbReference type="Ensembl" id="ENSBIXP00005042452.1"/>
    </source>
</evidence>
<feature type="domain" description="Nucleoporin Nup133/Nup155-like C-terminal" evidence="19">
    <location>
        <begin position="759"/>
        <end position="1080"/>
    </location>
</feature>
<keyword evidence="11" id="KW-0539">Nucleus</keyword>
<dbReference type="AlphaFoldDB" id="A0A4W2IAS8"/>
<comment type="function">
    <text evidence="13">Involved in poly(A)+ RNA transport. Involved in nephrogenesis.</text>
</comment>
<dbReference type="Pfam" id="PF03177">
    <property type="entry name" value="Nucleoporin_C"/>
    <property type="match status" value="1"/>
</dbReference>
<keyword evidence="7" id="KW-0995">Kinetochore</keyword>
<reference evidence="20 21" key="1">
    <citation type="submission" date="2018-11" db="EMBL/GenBank/DDBJ databases">
        <title>Haplotype-resolved cattle genomes.</title>
        <authorList>
            <person name="Low W.Y."/>
            <person name="Tearle R."/>
            <person name="Bickhart D.M."/>
            <person name="Rosen B.D."/>
            <person name="Koren S."/>
            <person name="Rhie A."/>
            <person name="Hiendleder S."/>
            <person name="Phillippy A.M."/>
            <person name="Smith T.P.L."/>
            <person name="Williams J.L."/>
        </authorList>
    </citation>
    <scope>NUCLEOTIDE SEQUENCE [LARGE SCALE GENOMIC DNA]</scope>
</reference>
<dbReference type="GO" id="GO:0000776">
    <property type="term" value="C:kinetochore"/>
    <property type="evidence" value="ECO:0007669"/>
    <property type="project" value="UniProtKB-KW"/>
</dbReference>
<organism evidence="20 21">
    <name type="scientific">Bos indicus x Bos taurus</name>
    <name type="common">Hybrid cattle</name>
    <dbReference type="NCBI Taxonomy" id="30522"/>
    <lineage>
        <taxon>Eukaryota</taxon>
        <taxon>Metazoa</taxon>
        <taxon>Chordata</taxon>
        <taxon>Craniata</taxon>
        <taxon>Vertebrata</taxon>
        <taxon>Euteleostomi</taxon>
        <taxon>Mammalia</taxon>
        <taxon>Eutheria</taxon>
        <taxon>Laurasiatheria</taxon>
        <taxon>Artiodactyla</taxon>
        <taxon>Ruminantia</taxon>
        <taxon>Pecora</taxon>
        <taxon>Bovidae</taxon>
        <taxon>Bovinae</taxon>
        <taxon>Bos</taxon>
    </lineage>
</organism>
<evidence type="ECO:0000256" key="9">
    <source>
        <dbReference type="ARBA" id="ARBA00023010"/>
    </source>
</evidence>
<dbReference type="SUPFAM" id="SSF117289">
    <property type="entry name" value="Nucleoporin domain"/>
    <property type="match status" value="1"/>
</dbReference>
<evidence type="ECO:0000256" key="13">
    <source>
        <dbReference type="ARBA" id="ARBA00055775"/>
    </source>
</evidence>
<dbReference type="FunFam" id="1.20.58.1380:FF:000001">
    <property type="entry name" value="Nuclear pore complex protein Nup133"/>
    <property type="match status" value="1"/>
</dbReference>
<dbReference type="PANTHER" id="PTHR13405:SF11">
    <property type="entry name" value="NUCLEAR PORE COMPLEX PROTEIN NUP133"/>
    <property type="match status" value="1"/>
</dbReference>
<comment type="similarity">
    <text evidence="3">Belongs to the nucleoporin Nup133 family.</text>
</comment>
<dbReference type="GO" id="GO:0017056">
    <property type="term" value="F:structural constituent of nuclear pore"/>
    <property type="evidence" value="ECO:0007669"/>
    <property type="project" value="Ensembl"/>
</dbReference>
<evidence type="ECO:0000256" key="12">
    <source>
        <dbReference type="ARBA" id="ARBA00023328"/>
    </source>
</evidence>
<dbReference type="FunFam" id="2.130.10.10:FF:000238">
    <property type="entry name" value="Nuclear pore complex protein Nup133"/>
    <property type="match status" value="1"/>
</dbReference>
<name>A0A4W2IAS8_BOBOX</name>
<keyword evidence="6" id="KW-0509">mRNA transport</keyword>
<feature type="region of interest" description="Disordered" evidence="18">
    <location>
        <begin position="1"/>
        <end position="39"/>
    </location>
</feature>
<evidence type="ECO:0000256" key="14">
    <source>
        <dbReference type="ARBA" id="ARBA00061981"/>
    </source>
</evidence>
<reference evidence="20" key="2">
    <citation type="submission" date="2025-08" db="UniProtKB">
        <authorList>
            <consortium name="Ensembl"/>
        </authorList>
    </citation>
    <scope>IDENTIFICATION</scope>
</reference>
<feature type="compositionally biased region" description="Low complexity" evidence="18">
    <location>
        <begin position="1"/>
        <end position="18"/>
    </location>
</feature>
<keyword evidence="9" id="KW-0811">Translocation</keyword>
<dbReference type="GO" id="GO:0021915">
    <property type="term" value="P:neural tube development"/>
    <property type="evidence" value="ECO:0007669"/>
    <property type="project" value="Ensembl"/>
</dbReference>
<sequence length="1175" mass="131445">MFPAVSSPRTPGTGTRRGPLGGVGPGSTPRATSRKGLTLGSSLSSPVLFSPAGRRSSLSSRGTPTRIFPHHSITESVNYDVKTFGSSLPVKVIEALTLTEVDDQLTVHIDEGGWACLVCKEKLIIWKIALSPITKLSVCKELQLPPSDFHWSADLVALSYSATSGEAHSTQAVTVMVATREGSIRYWPSLASEDTYTETFIDLGGDKTYSFLTAVQGGSFILSSSGGQLIRLIPESIGKIHQHILPQGQGVLSGIGRKVSSLLGILSPSSDLILSSVLWDRERASFYSLTSSNISKWELDDSSEKQAHSWDINRVLKENIIDAIWGSESNYEAIKEGVNIRYLDLKQNCDGLLILAAAWHLADSPCLVYYSLITVEDNGYQMSDAVTVEVTQYNPPFQSEDLTICRLMVPNFSNQTACLYTENAVYMCSTGTGKFSLPQEKIVFNTQGDSILGAGSCGGIPILFSRNSGLVSITSRENVSILAEDLEDSLASSVAGPGNESVVFDTSTKNETIAQEDKTKLLKAAFLQFCRKDLGHAQMIVDELFCSHSDLDSDCELDKAVTQISVDLLDDYPASDPRWAESVPEEAPGFSNTSLIILHQLEDKMKAHSFLMDFIHQVGLFRRLSTFPVRGMPMATRLLLCEHAEKLAAAIILKNHHSRLPDLMNTVILMALNKRDCDVPSNLTPADVFFREASQVDTICECLLEHEEQVLKDMSMESVEWAEVVINVNSILKVQTYEDSSKSKPRPWTEEKDMLQAASHYRQNRNSLYRREESGEKEPEYIPWTATSGPAGIRTAIMRQHRTVLKMVYPQADSNLRNVLTEQLVALIDGFLDGYVSQLKSVDKSSDQERYSSLEMEYLQKRSDLLSPLLTLGQYPWAASLAEKYCDFDILVQMCEQTDNQTRLQRYMTQFADQNFSDFLFRWYLEKGKRGKLLSQPISQHGQLANFLQAHEHLSWLHEINSQELEKAHATLLGLANRETRYFAKKKTLLGLSKLAALASDFSEDTLQEKIEEMAEQERFLLHQETLPEQLLAEKRLSLSAMPVLTASQLIGLYICEENRRANEYDFKKALDLLEYIDEEEDVNINDLKLEILCKALQRDNWSSSDGKDDPIEVSKDSIFVKILQKLLKDGIQLSEYLPEVKELLQADQLGSLKSNPYFEFVLKANYEYYVQGQM</sequence>
<evidence type="ECO:0000259" key="19">
    <source>
        <dbReference type="Pfam" id="PF03177"/>
    </source>
</evidence>
<dbReference type="GO" id="GO:0022008">
    <property type="term" value="P:neurogenesis"/>
    <property type="evidence" value="ECO:0007669"/>
    <property type="project" value="Ensembl"/>
</dbReference>
<gene>
    <name evidence="20" type="primary">NUP133</name>
</gene>
<evidence type="ECO:0000256" key="4">
    <source>
        <dbReference type="ARBA" id="ARBA00022448"/>
    </source>
</evidence>
<evidence type="ECO:0000256" key="3">
    <source>
        <dbReference type="ARBA" id="ARBA00005569"/>
    </source>
</evidence>
<protein>
    <recommendedName>
        <fullName evidence="15">Nuclear pore complex protein Nup133</fullName>
    </recommendedName>
    <alternativeName>
        <fullName evidence="17">133 kDa nucleoporin</fullName>
    </alternativeName>
    <alternativeName>
        <fullName evidence="16">Nucleoporin Nup133</fullName>
    </alternativeName>
</protein>
<dbReference type="InterPro" id="IPR015943">
    <property type="entry name" value="WD40/YVTN_repeat-like_dom_sf"/>
</dbReference>
<dbReference type="InterPro" id="IPR037624">
    <property type="entry name" value="Nup133-like"/>
</dbReference>
<evidence type="ECO:0000256" key="16">
    <source>
        <dbReference type="ARBA" id="ARBA00078222"/>
    </source>
</evidence>
<keyword evidence="4" id="KW-0813">Transport</keyword>
<dbReference type="GO" id="GO:0000972">
    <property type="term" value="P:transcription-dependent tethering of RNA polymerase II gene DNA at nuclear periphery"/>
    <property type="evidence" value="ECO:0007669"/>
    <property type="project" value="TreeGrafter"/>
</dbReference>
<dbReference type="FunFam" id="1.25.40.700:FF:000001">
    <property type="entry name" value="Nuclear pore complex protein"/>
    <property type="match status" value="1"/>
</dbReference>
<evidence type="ECO:0000256" key="6">
    <source>
        <dbReference type="ARBA" id="ARBA00022816"/>
    </source>
</evidence>
<evidence type="ECO:0000256" key="1">
    <source>
        <dbReference type="ARBA" id="ARBA00004567"/>
    </source>
</evidence>
<dbReference type="GO" id="GO:0006999">
    <property type="term" value="P:nuclear pore organization"/>
    <property type="evidence" value="ECO:0007669"/>
    <property type="project" value="Ensembl"/>
</dbReference>
<accession>A0A4W2IAS8</accession>
<comment type="subunit">
    <text evidence="14">Forms part of the Nup160 subcomplex in the nuclear pore which is composed of NUP160, NUP133, NUP107 and Nup96. This complex plays a role in RNA export and in tethering Nup98 and NUP153 to the nucleus.</text>
</comment>
<dbReference type="Gene3D" id="1.20.58.1380">
    <property type="match status" value="1"/>
</dbReference>
<evidence type="ECO:0000256" key="7">
    <source>
        <dbReference type="ARBA" id="ARBA00022838"/>
    </source>
</evidence>
<dbReference type="GO" id="GO:0072006">
    <property type="term" value="P:nephron development"/>
    <property type="evidence" value="ECO:0007669"/>
    <property type="project" value="Ensembl"/>
</dbReference>
<evidence type="ECO:0000313" key="21">
    <source>
        <dbReference type="Proteomes" id="UP000429181"/>
    </source>
</evidence>
<evidence type="ECO:0000256" key="15">
    <source>
        <dbReference type="ARBA" id="ARBA00068592"/>
    </source>
</evidence>
<dbReference type="Ensembl" id="ENSBIXT00005037670.1">
    <property type="protein sequence ID" value="ENSBIXP00005042452.1"/>
    <property type="gene ID" value="ENSBIXG00005004411.1"/>
</dbReference>
<dbReference type="GO" id="GO:0006606">
    <property type="term" value="P:protein import into nucleus"/>
    <property type="evidence" value="ECO:0007669"/>
    <property type="project" value="TreeGrafter"/>
</dbReference>
<evidence type="ECO:0000256" key="11">
    <source>
        <dbReference type="ARBA" id="ARBA00023242"/>
    </source>
</evidence>
<dbReference type="GO" id="GO:0048339">
    <property type="term" value="P:paraxial mesoderm development"/>
    <property type="evidence" value="ECO:0007669"/>
    <property type="project" value="Ensembl"/>
</dbReference>
<evidence type="ECO:0000256" key="17">
    <source>
        <dbReference type="ARBA" id="ARBA00082497"/>
    </source>
</evidence>
<dbReference type="GO" id="GO:0061053">
    <property type="term" value="P:somite development"/>
    <property type="evidence" value="ECO:0007669"/>
    <property type="project" value="Ensembl"/>
</dbReference>
<dbReference type="GO" id="GO:0031080">
    <property type="term" value="C:nuclear pore outer ring"/>
    <property type="evidence" value="ECO:0007669"/>
    <property type="project" value="Ensembl"/>
</dbReference>
<evidence type="ECO:0000256" key="8">
    <source>
        <dbReference type="ARBA" id="ARBA00022927"/>
    </source>
</evidence>
<keyword evidence="5" id="KW-0158">Chromosome</keyword>
<comment type="subcellular location">
    <subcellularLocation>
        <location evidence="2">Chromosome</location>
        <location evidence="2">Centromere</location>
        <location evidence="2">Kinetochore</location>
    </subcellularLocation>
    <subcellularLocation>
        <location evidence="1">Nucleus</location>
        <location evidence="1">Nuclear pore complex</location>
    </subcellularLocation>
</comment>